<dbReference type="RefSeq" id="WP_206007115.1">
    <property type="nucleotide sequence ID" value="NZ_CP070619.1"/>
</dbReference>
<gene>
    <name evidence="3" type="ORF">JWS13_19710</name>
</gene>
<dbReference type="Pfam" id="PF00501">
    <property type="entry name" value="AMP-binding"/>
    <property type="match status" value="1"/>
</dbReference>
<feature type="domain" description="AMP-dependent synthetase/ligase" evidence="1">
    <location>
        <begin position="7"/>
        <end position="370"/>
    </location>
</feature>
<proteinExistence type="predicted"/>
<dbReference type="EMBL" id="CP070619">
    <property type="protein sequence ID" value="QSE90690.1"/>
    <property type="molecule type" value="Genomic_DNA"/>
</dbReference>
<dbReference type="Pfam" id="PF13193">
    <property type="entry name" value="AMP-binding_C"/>
    <property type="match status" value="1"/>
</dbReference>
<feature type="domain" description="AMP-binding enzyme C-terminal" evidence="2">
    <location>
        <begin position="420"/>
        <end position="496"/>
    </location>
</feature>
<dbReference type="InterPro" id="IPR050237">
    <property type="entry name" value="ATP-dep_AMP-bd_enzyme"/>
</dbReference>
<dbReference type="Proteomes" id="UP000662986">
    <property type="component" value="Chromosome"/>
</dbReference>
<dbReference type="InterPro" id="IPR045851">
    <property type="entry name" value="AMP-bd_C_sf"/>
</dbReference>
<protein>
    <submittedName>
        <fullName evidence="3">AMP-binding protein</fullName>
    </submittedName>
</protein>
<sequence>MNIGLAFSRNARRNPHALATFAGPDSRTWQQVDDRACRLANLLIDRYGVQRGDRVAVLVANRVEVVELVGGCAKAGAVYVGLNFRLGEPEYDEIFDNCTPKVILADADLAPMARKLTDGTDAVVLDIDDPTQYEAQLSTASPAAPATERLVNSEDEFCIVYSSGTTGRPKGILFSVGATLQHAAVAASEYELSENTRWLIAIPHNSSMQITLAPLALLGGAIGFSDSRGFKPERLVEEVRSNAVTHTFLVPTMLIRLLESGIDRDTIPSLQTIGYGSAPIAPDRVAALVERFGPIFVQLYGMAEIASIGTMLRKSDHAAAAGGRPELFTTCGKESMAVMVRLVDETGADVPAGERGEIIFGTPYTMIGYYREPERTSEALIDGWMHSGDIGQWTSDGYLKIVGRKKDLIIRGGFNIAPTEIENVLTLHEQVREAAVVGLDDPEWGESIAAVVIASGAQAPSVDELTQWCRQHGLPSIKVPARIEVWQDLPRNAVGKITKAQVRERLSSPAGVV</sequence>
<accession>A0A974W3L6</accession>
<dbReference type="PANTHER" id="PTHR43767:SF1">
    <property type="entry name" value="NONRIBOSOMAL PEPTIDE SYNTHASE PES1 (EUROFUNG)-RELATED"/>
    <property type="match status" value="1"/>
</dbReference>
<dbReference type="InterPro" id="IPR020845">
    <property type="entry name" value="AMP-binding_CS"/>
</dbReference>
<dbReference type="InterPro" id="IPR000873">
    <property type="entry name" value="AMP-dep_synth/lig_dom"/>
</dbReference>
<organism evidence="3 4">
    <name type="scientific">Rhodococcus pseudokoreensis</name>
    <dbReference type="NCBI Taxonomy" id="2811421"/>
    <lineage>
        <taxon>Bacteria</taxon>
        <taxon>Bacillati</taxon>
        <taxon>Actinomycetota</taxon>
        <taxon>Actinomycetes</taxon>
        <taxon>Mycobacteriales</taxon>
        <taxon>Nocardiaceae</taxon>
        <taxon>Rhodococcus</taxon>
    </lineage>
</organism>
<dbReference type="PANTHER" id="PTHR43767">
    <property type="entry name" value="LONG-CHAIN-FATTY-ACID--COA LIGASE"/>
    <property type="match status" value="1"/>
</dbReference>
<dbReference type="SUPFAM" id="SSF56801">
    <property type="entry name" value="Acetyl-CoA synthetase-like"/>
    <property type="match status" value="1"/>
</dbReference>
<reference evidence="3 4" key="1">
    <citation type="journal article" date="2021" name="Microbiol. Resour. Announc.">
        <title>Complete Genome Sequences of Two Rhodococcus sp. Strains with Large and Linear Chromosomes, Isolated from Apple Rhizosphere.</title>
        <authorList>
            <person name="Benning S."/>
            <person name="Brugnone N."/>
            <person name="Siani R."/>
            <person name="Kublik S."/>
            <person name="Schloter M."/>
            <person name="Rad V."/>
        </authorList>
    </citation>
    <scope>NUCLEOTIDE SEQUENCE [LARGE SCALE GENOMIC DNA]</scope>
    <source>
        <strain evidence="3 4">R79</strain>
    </source>
</reference>
<reference evidence="3 4" key="2">
    <citation type="journal article" date="2022" name="Arch. Microbiol.">
        <title>Rhodococcus pseudokoreensis sp. nov. isolated from the rhizosphere of young M26 apple rootstocks.</title>
        <authorList>
            <person name="Kampfer P."/>
            <person name="Glaeser S.P."/>
            <person name="Blom J."/>
            <person name="Wolf J."/>
            <person name="Benning S."/>
            <person name="Schloter M."/>
            <person name="Neumann-Schaal M."/>
        </authorList>
    </citation>
    <scope>NUCLEOTIDE SEQUENCE [LARGE SCALE GENOMIC DNA]</scope>
    <source>
        <strain evidence="3 4">R79</strain>
    </source>
</reference>
<evidence type="ECO:0000259" key="2">
    <source>
        <dbReference type="Pfam" id="PF13193"/>
    </source>
</evidence>
<dbReference type="Gene3D" id="3.30.300.30">
    <property type="match status" value="1"/>
</dbReference>
<name>A0A974W3L6_9NOCA</name>
<dbReference type="PROSITE" id="PS00455">
    <property type="entry name" value="AMP_BINDING"/>
    <property type="match status" value="1"/>
</dbReference>
<evidence type="ECO:0000259" key="1">
    <source>
        <dbReference type="Pfam" id="PF00501"/>
    </source>
</evidence>
<dbReference type="Gene3D" id="3.40.50.12780">
    <property type="entry name" value="N-terminal domain of ligase-like"/>
    <property type="match status" value="1"/>
</dbReference>
<dbReference type="InterPro" id="IPR025110">
    <property type="entry name" value="AMP-bd_C"/>
</dbReference>
<dbReference type="InterPro" id="IPR042099">
    <property type="entry name" value="ANL_N_sf"/>
</dbReference>
<keyword evidence="4" id="KW-1185">Reference proteome</keyword>
<evidence type="ECO:0000313" key="3">
    <source>
        <dbReference type="EMBL" id="QSE90690.1"/>
    </source>
</evidence>
<evidence type="ECO:0000313" key="4">
    <source>
        <dbReference type="Proteomes" id="UP000662986"/>
    </source>
</evidence>